<organism evidence="1 2">
    <name type="scientific">Aerococcus urinaeequi</name>
    <dbReference type="NCBI Taxonomy" id="51665"/>
    <lineage>
        <taxon>Bacteria</taxon>
        <taxon>Bacillati</taxon>
        <taxon>Bacillota</taxon>
        <taxon>Bacilli</taxon>
        <taxon>Lactobacillales</taxon>
        <taxon>Aerococcaceae</taxon>
        <taxon>Aerococcus</taxon>
    </lineage>
</organism>
<evidence type="ECO:0000313" key="2">
    <source>
        <dbReference type="Proteomes" id="UP001164714"/>
    </source>
</evidence>
<name>A0AA47G7L8_9LACT</name>
<accession>A0AA47G7L8</accession>
<sequence length="50" mass="5884">MVQVVPYLIFAHSKEVLNFYEKLGAKVIEWSEIFGRFKCPYVISWMISGE</sequence>
<dbReference type="AlphaFoldDB" id="A0AA47G7L8"/>
<proteinExistence type="predicted"/>
<gene>
    <name evidence="1" type="ORF">OZ415_05950</name>
</gene>
<dbReference type="Proteomes" id="UP001164714">
    <property type="component" value="Chromosome"/>
</dbReference>
<evidence type="ECO:0000313" key="1">
    <source>
        <dbReference type="EMBL" id="WAT23808.1"/>
    </source>
</evidence>
<reference evidence="1" key="1">
    <citation type="submission" date="2022-12" db="EMBL/GenBank/DDBJ databases">
        <title>Whole genome sequence analysis of a duck derived balloon bacteium Aerococcus urinaeequi henan2020.</title>
        <authorList>
            <person name="Zhang H."/>
            <person name="Qiao H.X."/>
            <person name="Bian C.Z."/>
            <person name="Shu J.C."/>
        </authorList>
    </citation>
    <scope>NUCLEOTIDE SEQUENCE</scope>
    <source>
        <strain evidence="1">2020-HN-1</strain>
    </source>
</reference>
<protein>
    <submittedName>
        <fullName evidence="1">Uncharacterized protein</fullName>
    </submittedName>
</protein>
<dbReference type="RefSeq" id="WP_269104489.1">
    <property type="nucleotide sequence ID" value="NZ_CP114063.1"/>
</dbReference>
<dbReference type="EMBL" id="CP114063">
    <property type="protein sequence ID" value="WAT23808.1"/>
    <property type="molecule type" value="Genomic_DNA"/>
</dbReference>